<proteinExistence type="predicted"/>
<dbReference type="Proteomes" id="UP001320972">
    <property type="component" value="Unassembled WGS sequence"/>
</dbReference>
<evidence type="ECO:0000259" key="2">
    <source>
        <dbReference type="Pfam" id="PF26475"/>
    </source>
</evidence>
<dbReference type="InterPro" id="IPR059016">
    <property type="entry name" value="DUF8148_C"/>
</dbReference>
<dbReference type="Pfam" id="PF26475">
    <property type="entry name" value="DUF8148_C"/>
    <property type="match status" value="1"/>
</dbReference>
<dbReference type="RefSeq" id="WP_338008774.1">
    <property type="nucleotide sequence ID" value="NZ_JAOPKB010000014.1"/>
</dbReference>
<evidence type="ECO:0000313" key="4">
    <source>
        <dbReference type="Proteomes" id="UP001320972"/>
    </source>
</evidence>
<keyword evidence="4" id="KW-1185">Reference proteome</keyword>
<dbReference type="EMBL" id="JAOPKB010000014">
    <property type="protein sequence ID" value="MCU4974858.1"/>
    <property type="molecule type" value="Genomic_DNA"/>
</dbReference>
<protein>
    <recommendedName>
        <fullName evidence="2">DUF8148 domain-containing protein</fullName>
    </recommendedName>
</protein>
<feature type="region of interest" description="Disordered" evidence="1">
    <location>
        <begin position="278"/>
        <end position="299"/>
    </location>
</feature>
<evidence type="ECO:0000256" key="1">
    <source>
        <dbReference type="SAM" id="MobiDB-lite"/>
    </source>
</evidence>
<comment type="caution">
    <text evidence="3">The sequence shown here is derived from an EMBL/GenBank/DDBJ whole genome shotgun (WGS) entry which is preliminary data.</text>
</comment>
<reference evidence="3 4" key="1">
    <citation type="submission" date="2022-09" db="EMBL/GenBank/DDBJ databases">
        <title>Enrichment on poylsaccharides allowed isolation of novel metabolic and taxonomic groups of Haloarchaea.</title>
        <authorList>
            <person name="Sorokin D.Y."/>
            <person name="Elcheninov A.G."/>
            <person name="Khizhniak T.V."/>
            <person name="Kolganova T.V."/>
            <person name="Kublanov I.V."/>
        </authorList>
    </citation>
    <scope>NUCLEOTIDE SEQUENCE [LARGE SCALE GENOMIC DNA]</scope>
    <source>
        <strain evidence="3 4">AArc-m2/3/4</strain>
    </source>
</reference>
<name>A0ABT2QIU1_9EURY</name>
<feature type="domain" description="DUF8148" evidence="2">
    <location>
        <begin position="58"/>
        <end position="119"/>
    </location>
</feature>
<feature type="region of interest" description="Disordered" evidence="1">
    <location>
        <begin position="232"/>
        <end position="252"/>
    </location>
</feature>
<gene>
    <name evidence="3" type="ORF">OB955_19240</name>
</gene>
<sequence>MLRRRRQFDDPVARGDLLGAFAAKREATEDRFHAFEDTLDSGTHILVPYTTRFNSERRVGETRNRYRTAWERAAEQHTDGVVLTLTTDPSKYDHLFDAAATLLKDVDRLRAWLAYDPATGPARPGYRLPAIVVPEFTADGKPHVHIAFFGVSWLTPQVAISNYWDRNCNRGRIVWLDRIVNRGGRWRWATKTSNRKHPDTAGRSPRSYLEDGVNLLAESAAAPAAELHEAAAALRDESRAETAEDPDPAARERGERLWKAALYWATGFRVFTLSPSLRASQDDSEESERRALAPDGTPLPANALPRYRYIGTARYDEFPASVRDGATVYLDGSPTQSTHPPP</sequence>
<accession>A0ABT2QIU1</accession>
<organism evidence="3 4">
    <name type="scientific">Natronoglomus mannanivorans</name>
    <dbReference type="NCBI Taxonomy" id="2979990"/>
    <lineage>
        <taxon>Archaea</taxon>
        <taxon>Methanobacteriati</taxon>
        <taxon>Methanobacteriota</taxon>
        <taxon>Stenosarchaea group</taxon>
        <taxon>Halobacteria</taxon>
        <taxon>Halobacteriales</taxon>
        <taxon>Natrialbaceae</taxon>
        <taxon>Natronoglomus</taxon>
    </lineage>
</organism>
<evidence type="ECO:0000313" key="3">
    <source>
        <dbReference type="EMBL" id="MCU4974858.1"/>
    </source>
</evidence>